<dbReference type="PANTHER" id="PTHR11959">
    <property type="entry name" value="4-HYDROXYPHENYLPYRUVATE DIOXYGENASE"/>
    <property type="match status" value="1"/>
</dbReference>
<keyword evidence="3" id="KW-0479">Metal-binding</keyword>
<dbReference type="Ensembl" id="ENSPMRT00000015905.1">
    <property type="protein sequence ID" value="ENSPMRP00000014892.1"/>
    <property type="gene ID" value="ENSPMRG00000009931.1"/>
</dbReference>
<dbReference type="GeneID" id="114599094"/>
<evidence type="ECO:0000256" key="1">
    <source>
        <dbReference type="ARBA" id="ARBA00001962"/>
    </source>
</evidence>
<evidence type="ECO:0000259" key="6">
    <source>
        <dbReference type="PROSITE" id="PS51819"/>
    </source>
</evidence>
<feature type="domain" description="VOC" evidence="6">
    <location>
        <begin position="179"/>
        <end position="339"/>
    </location>
</feature>
<reference evidence="7" key="3">
    <citation type="submission" date="2025-09" db="UniProtKB">
        <authorList>
            <consortium name="Ensembl"/>
        </authorList>
    </citation>
    <scope>IDENTIFICATION</scope>
</reference>
<keyword evidence="5" id="KW-0408">Iron</keyword>
<dbReference type="SUPFAM" id="SSF54593">
    <property type="entry name" value="Glyoxalase/Bleomycin resistance protein/Dihydroxybiphenyl dioxygenase"/>
    <property type="match status" value="1"/>
</dbReference>
<dbReference type="RefSeq" id="XP_028589506.1">
    <property type="nucleotide sequence ID" value="XM_028733673.1"/>
</dbReference>
<organism evidence="7 8">
    <name type="scientific">Podarcis muralis</name>
    <name type="common">Wall lizard</name>
    <name type="synonym">Lacerta muralis</name>
    <dbReference type="NCBI Taxonomy" id="64176"/>
    <lineage>
        <taxon>Eukaryota</taxon>
        <taxon>Metazoa</taxon>
        <taxon>Chordata</taxon>
        <taxon>Craniata</taxon>
        <taxon>Vertebrata</taxon>
        <taxon>Euteleostomi</taxon>
        <taxon>Lepidosauria</taxon>
        <taxon>Squamata</taxon>
        <taxon>Bifurcata</taxon>
        <taxon>Unidentata</taxon>
        <taxon>Episquamata</taxon>
        <taxon>Laterata</taxon>
        <taxon>Lacertibaenia</taxon>
        <taxon>Lacertidae</taxon>
        <taxon>Podarcis</taxon>
    </lineage>
</organism>
<dbReference type="CDD" id="cd07250">
    <property type="entry name" value="HPPD_C_like"/>
    <property type="match status" value="1"/>
</dbReference>
<comment type="cofactor">
    <cofactor evidence="1">
        <name>Fe cation</name>
        <dbReference type="ChEBI" id="CHEBI:24875"/>
    </cofactor>
</comment>
<dbReference type="GO" id="GO:0009072">
    <property type="term" value="P:aromatic amino acid metabolic process"/>
    <property type="evidence" value="ECO:0007669"/>
    <property type="project" value="InterPro"/>
</dbReference>
<reference evidence="7" key="2">
    <citation type="submission" date="2025-08" db="UniProtKB">
        <authorList>
            <consortium name="Ensembl"/>
        </authorList>
    </citation>
    <scope>IDENTIFICATION</scope>
</reference>
<proteinExistence type="inferred from homology"/>
<evidence type="ECO:0000313" key="8">
    <source>
        <dbReference type="Proteomes" id="UP000472272"/>
    </source>
</evidence>
<dbReference type="GO" id="GO:0005739">
    <property type="term" value="C:mitochondrion"/>
    <property type="evidence" value="ECO:0007669"/>
    <property type="project" value="Ensembl"/>
</dbReference>
<dbReference type="GO" id="GO:0046872">
    <property type="term" value="F:metal ion binding"/>
    <property type="evidence" value="ECO:0007669"/>
    <property type="project" value="UniProtKB-KW"/>
</dbReference>
<gene>
    <name evidence="7" type="primary">HPDL</name>
</gene>
<dbReference type="InterPro" id="IPR041736">
    <property type="entry name" value="4OHPhenylPyrv_dOase_N"/>
</dbReference>
<dbReference type="PROSITE" id="PS51819">
    <property type="entry name" value="VOC"/>
    <property type="match status" value="2"/>
</dbReference>
<dbReference type="InterPro" id="IPR037523">
    <property type="entry name" value="VOC_core"/>
</dbReference>
<dbReference type="KEGG" id="pmua:114599094"/>
<dbReference type="GO" id="GO:0050585">
    <property type="term" value="F:4-hydroxymandelate synthase activity"/>
    <property type="evidence" value="ECO:0007669"/>
    <property type="project" value="Ensembl"/>
</dbReference>
<dbReference type="AlphaFoldDB" id="A0A670IUN3"/>
<protein>
    <submittedName>
        <fullName evidence="7">4-hydroxyphenylpyruvate dioxygenase like</fullName>
    </submittedName>
</protein>
<dbReference type="RefSeq" id="XP_028589504.1">
    <property type="nucleotide sequence ID" value="XM_028733671.1"/>
</dbReference>
<dbReference type="CTD" id="84842"/>
<evidence type="ECO:0000256" key="5">
    <source>
        <dbReference type="ARBA" id="ARBA00023004"/>
    </source>
</evidence>
<feature type="domain" description="VOC" evidence="6">
    <location>
        <begin position="7"/>
        <end position="151"/>
    </location>
</feature>
<dbReference type="InterPro" id="IPR041735">
    <property type="entry name" value="4OHPhenylPyrv_dOase_C"/>
</dbReference>
<dbReference type="GeneTree" id="ENSGT00530000063474"/>
<evidence type="ECO:0000313" key="7">
    <source>
        <dbReference type="Ensembl" id="ENSPMRP00000014892.1"/>
    </source>
</evidence>
<comment type="similarity">
    <text evidence="2">Belongs to the 4HPPD family.</text>
</comment>
<name>A0A670IUN3_PODMU</name>
<dbReference type="CDD" id="cd08342">
    <property type="entry name" value="HPPD_N_like"/>
    <property type="match status" value="1"/>
</dbReference>
<dbReference type="Gene3D" id="3.10.180.10">
    <property type="entry name" value="2,3-Dihydroxybiphenyl 1,2-Dioxygenase, domain 1"/>
    <property type="match status" value="2"/>
</dbReference>
<reference evidence="7 8" key="1">
    <citation type="journal article" date="2019" name="Proc. Natl. Acad. Sci. U.S.A.">
        <title>Regulatory changes in pterin and carotenoid genes underlie balanced color polymorphisms in the wall lizard.</title>
        <authorList>
            <person name="Andrade P."/>
            <person name="Pinho C."/>
            <person name="Perez I de Lanuza G."/>
            <person name="Afonso S."/>
            <person name="Brejcha J."/>
            <person name="Rubin C.J."/>
            <person name="Wallerman O."/>
            <person name="Pereira P."/>
            <person name="Sabatino S.J."/>
            <person name="Bellati A."/>
            <person name="Pellitteri-Rosa D."/>
            <person name="Bosakova Z."/>
            <person name="Bunikis I."/>
            <person name="Carretero M.A."/>
            <person name="Feiner N."/>
            <person name="Marsik P."/>
            <person name="Pauperio F."/>
            <person name="Salvi D."/>
            <person name="Soler L."/>
            <person name="While G.M."/>
            <person name="Uller T."/>
            <person name="Font E."/>
            <person name="Andersson L."/>
            <person name="Carneiro M."/>
        </authorList>
    </citation>
    <scope>NUCLEOTIDE SEQUENCE</scope>
</reference>
<accession>A0A670IUN3</accession>
<dbReference type="PANTHER" id="PTHR11959:SF10">
    <property type="entry name" value="4-HYDROXYPHENYLPYRUVATE DIOXYGENASE-LIKE PROTEIN"/>
    <property type="match status" value="1"/>
</dbReference>
<dbReference type="Proteomes" id="UP000472272">
    <property type="component" value="Chromosome 6"/>
</dbReference>
<keyword evidence="8" id="KW-1185">Reference proteome</keyword>
<dbReference type="InterPro" id="IPR029068">
    <property type="entry name" value="Glyas_Bleomycin-R_OHBP_Dase"/>
</dbReference>
<evidence type="ECO:0000256" key="3">
    <source>
        <dbReference type="ARBA" id="ARBA00022723"/>
    </source>
</evidence>
<evidence type="ECO:0000256" key="4">
    <source>
        <dbReference type="ARBA" id="ARBA00022737"/>
    </source>
</evidence>
<keyword evidence="4" id="KW-0677">Repeat</keyword>
<dbReference type="OMA" id="PTLMRWF"/>
<dbReference type="GO" id="GO:0003868">
    <property type="term" value="F:4-hydroxyphenylpyruvate dioxygenase activity"/>
    <property type="evidence" value="ECO:0007669"/>
    <property type="project" value="InterPro"/>
</dbReference>
<sequence length="400" mass="43668">MPGLLNRMCHIGFHVPEGQQLASNLVRQFGFELFAARVAEWSRQLAFRRGDAVFLVNERLKPAKRDALPVPSSGCRKDKGILYDVDLEYAVSTASNICFEAEDVPGISQSLQERGCQILIPPTAVGDENGHVTYSVVGSIIGNISHTLLDRSGYSGPFLPGFHMVEGAPKVQVGGQVTHFDHITYACPQGSSQAVLDWYKNCLGFQRFPIHQQDNGTDGYTIQGAGMGLRLTAMQSNGSDPTLLRNDCKIILAESLSEQKKNQVDTFLEQHGGSGIQHVALYTTGIIGAAAAMARSGANFFKPPLSYYSEKRKVEEIRQAGQNLQLLKDHGILLDAGVGGSGGSGGLCEKQYLMQIFTKPLFTEDTFFLELIERCGATGFGEGNIRALWQSVQNYMDQQV</sequence>
<dbReference type="OrthoDB" id="414569at2759"/>
<evidence type="ECO:0000256" key="2">
    <source>
        <dbReference type="ARBA" id="ARBA00005877"/>
    </source>
</evidence>
<dbReference type="RefSeq" id="XP_028589505.1">
    <property type="nucleotide sequence ID" value="XM_028733672.1"/>
</dbReference>
<dbReference type="InterPro" id="IPR005956">
    <property type="entry name" value="4OHPhenylPyrv_dOase"/>
</dbReference>